<keyword evidence="2" id="KW-1185">Reference proteome</keyword>
<evidence type="ECO:0000313" key="2">
    <source>
        <dbReference type="Proteomes" id="UP000784294"/>
    </source>
</evidence>
<dbReference type="Proteomes" id="UP000784294">
    <property type="component" value="Unassembled WGS sequence"/>
</dbReference>
<name>A0A448X7Y3_9PLAT</name>
<dbReference type="AlphaFoldDB" id="A0A448X7Y3"/>
<organism evidence="1 2">
    <name type="scientific">Protopolystoma xenopodis</name>
    <dbReference type="NCBI Taxonomy" id="117903"/>
    <lineage>
        <taxon>Eukaryota</taxon>
        <taxon>Metazoa</taxon>
        <taxon>Spiralia</taxon>
        <taxon>Lophotrochozoa</taxon>
        <taxon>Platyhelminthes</taxon>
        <taxon>Monogenea</taxon>
        <taxon>Polyopisthocotylea</taxon>
        <taxon>Polystomatidea</taxon>
        <taxon>Polystomatidae</taxon>
        <taxon>Protopolystoma</taxon>
    </lineage>
</organism>
<dbReference type="PROSITE" id="PS51257">
    <property type="entry name" value="PROKAR_LIPOPROTEIN"/>
    <property type="match status" value="1"/>
</dbReference>
<reference evidence="1" key="1">
    <citation type="submission" date="2018-11" db="EMBL/GenBank/DDBJ databases">
        <authorList>
            <consortium name="Pathogen Informatics"/>
        </authorList>
    </citation>
    <scope>NUCLEOTIDE SEQUENCE</scope>
</reference>
<accession>A0A448X7Y3</accession>
<comment type="caution">
    <text evidence="1">The sequence shown here is derived from an EMBL/GenBank/DDBJ whole genome shotgun (WGS) entry which is preliminary data.</text>
</comment>
<gene>
    <name evidence="1" type="ORF">PXEA_LOCUS23834</name>
</gene>
<evidence type="ECO:0000313" key="1">
    <source>
        <dbReference type="EMBL" id="VEL30394.1"/>
    </source>
</evidence>
<sequence>MARHFNSRRTSAEAVAGLSWSCGCRFVRIGPRRIALRLRLIPTASSCVVRHVTDVVRARRHVLRERAGQKDEQIGRLQSSLLPLAQLGPFNEVSPRLLGDVILCEEKLGFHDSLLS</sequence>
<dbReference type="EMBL" id="CAAALY010111954">
    <property type="protein sequence ID" value="VEL30394.1"/>
    <property type="molecule type" value="Genomic_DNA"/>
</dbReference>
<protein>
    <submittedName>
        <fullName evidence="1">Uncharacterized protein</fullName>
    </submittedName>
</protein>
<proteinExistence type="predicted"/>